<evidence type="ECO:0000313" key="2">
    <source>
        <dbReference type="Proteomes" id="UP001054837"/>
    </source>
</evidence>
<name>A0AAV4TQD8_9ARAC</name>
<comment type="caution">
    <text evidence="1">The sequence shown here is derived from an EMBL/GenBank/DDBJ whole genome shotgun (WGS) entry which is preliminary data.</text>
</comment>
<evidence type="ECO:0000313" key="1">
    <source>
        <dbReference type="EMBL" id="GIY48705.1"/>
    </source>
</evidence>
<dbReference type="EMBL" id="BPLQ01010149">
    <property type="protein sequence ID" value="GIY48705.1"/>
    <property type="molecule type" value="Genomic_DNA"/>
</dbReference>
<organism evidence="1 2">
    <name type="scientific">Caerostris darwini</name>
    <dbReference type="NCBI Taxonomy" id="1538125"/>
    <lineage>
        <taxon>Eukaryota</taxon>
        <taxon>Metazoa</taxon>
        <taxon>Ecdysozoa</taxon>
        <taxon>Arthropoda</taxon>
        <taxon>Chelicerata</taxon>
        <taxon>Arachnida</taxon>
        <taxon>Araneae</taxon>
        <taxon>Araneomorphae</taxon>
        <taxon>Entelegynae</taxon>
        <taxon>Araneoidea</taxon>
        <taxon>Araneidae</taxon>
        <taxon>Caerostris</taxon>
    </lineage>
</organism>
<gene>
    <name evidence="1" type="ORF">CDAR_314521</name>
</gene>
<proteinExistence type="predicted"/>
<sequence>MGKFVYCLSFVDVCVNLSQTQRTPEYLNSETMFYCLTKKNSQRRQHSLMLCVPVVNNGELESQSALDKSTQRQIFKVHKDTYTNLLTSEPFPLEDLLRVIPLLL</sequence>
<dbReference type="AlphaFoldDB" id="A0AAV4TQD8"/>
<reference evidence="1 2" key="1">
    <citation type="submission" date="2021-06" db="EMBL/GenBank/DDBJ databases">
        <title>Caerostris darwini draft genome.</title>
        <authorList>
            <person name="Kono N."/>
            <person name="Arakawa K."/>
        </authorList>
    </citation>
    <scope>NUCLEOTIDE SEQUENCE [LARGE SCALE GENOMIC DNA]</scope>
</reference>
<dbReference type="Proteomes" id="UP001054837">
    <property type="component" value="Unassembled WGS sequence"/>
</dbReference>
<protein>
    <submittedName>
        <fullName evidence="1">Uncharacterized protein</fullName>
    </submittedName>
</protein>
<keyword evidence="2" id="KW-1185">Reference proteome</keyword>
<accession>A0AAV4TQD8</accession>